<dbReference type="EMBL" id="VSWC01000131">
    <property type="protein sequence ID" value="KAA1081198.1"/>
    <property type="molecule type" value="Genomic_DNA"/>
</dbReference>
<dbReference type="Proteomes" id="UP000324748">
    <property type="component" value="Unassembled WGS sequence"/>
</dbReference>
<evidence type="ECO:0000256" key="1">
    <source>
        <dbReference type="SAM" id="MobiDB-lite"/>
    </source>
</evidence>
<dbReference type="EMBL" id="VDEP01000104">
    <property type="protein sequence ID" value="KAA1131360.1"/>
    <property type="molecule type" value="Genomic_DNA"/>
</dbReference>
<sequence length="103" mass="11730">MVAQDSPPRQHHHPAPFKTTAPSSSEVAQSSQQERARGRLQTFFAAPLSMLPICRLWICFFRWLQGSIGRRTRAPQWTSPEMVRRAGYERHAFKPASPQSTPT</sequence>
<gene>
    <name evidence="2" type="ORF">PGT21_031123</name>
    <name evidence="3" type="ORF">PGTUg99_032576</name>
</gene>
<evidence type="ECO:0000313" key="2">
    <source>
        <dbReference type="EMBL" id="KAA1081198.1"/>
    </source>
</evidence>
<protein>
    <submittedName>
        <fullName evidence="3">Uncharacterized protein</fullName>
    </submittedName>
</protein>
<evidence type="ECO:0000313" key="3">
    <source>
        <dbReference type="EMBL" id="KAA1131360.1"/>
    </source>
</evidence>
<dbReference type="Proteomes" id="UP000325313">
    <property type="component" value="Unassembled WGS sequence"/>
</dbReference>
<evidence type="ECO:0000313" key="5">
    <source>
        <dbReference type="Proteomes" id="UP000325313"/>
    </source>
</evidence>
<proteinExistence type="predicted"/>
<organism evidence="3 5">
    <name type="scientific">Puccinia graminis f. sp. tritici</name>
    <dbReference type="NCBI Taxonomy" id="56615"/>
    <lineage>
        <taxon>Eukaryota</taxon>
        <taxon>Fungi</taxon>
        <taxon>Dikarya</taxon>
        <taxon>Basidiomycota</taxon>
        <taxon>Pucciniomycotina</taxon>
        <taxon>Pucciniomycetes</taxon>
        <taxon>Pucciniales</taxon>
        <taxon>Pucciniaceae</taxon>
        <taxon>Puccinia</taxon>
    </lineage>
</organism>
<comment type="caution">
    <text evidence="3">The sequence shown here is derived from an EMBL/GenBank/DDBJ whole genome shotgun (WGS) entry which is preliminary data.</text>
</comment>
<feature type="region of interest" description="Disordered" evidence="1">
    <location>
        <begin position="1"/>
        <end position="36"/>
    </location>
</feature>
<evidence type="ECO:0000313" key="4">
    <source>
        <dbReference type="Proteomes" id="UP000324748"/>
    </source>
</evidence>
<name>A0A5B0S014_PUCGR</name>
<reference evidence="4 5" key="1">
    <citation type="submission" date="2019-05" db="EMBL/GenBank/DDBJ databases">
        <title>Emergence of the Ug99 lineage of the wheat stem rust pathogen through somatic hybridization.</title>
        <authorList>
            <person name="Li F."/>
            <person name="Upadhyaya N.M."/>
            <person name="Sperschneider J."/>
            <person name="Matny O."/>
            <person name="Nguyen-Phuc H."/>
            <person name="Mago R."/>
            <person name="Raley C."/>
            <person name="Miller M.E."/>
            <person name="Silverstein K.A.T."/>
            <person name="Henningsen E."/>
            <person name="Hirsch C.D."/>
            <person name="Visser B."/>
            <person name="Pretorius Z.A."/>
            <person name="Steffenson B.J."/>
            <person name="Schwessinger B."/>
            <person name="Dodds P.N."/>
            <person name="Figueroa M."/>
        </authorList>
    </citation>
    <scope>NUCLEOTIDE SEQUENCE [LARGE SCALE GENOMIC DNA]</scope>
    <source>
        <strain evidence="2">21-0</strain>
        <strain evidence="3 5">Ug99</strain>
    </source>
</reference>
<accession>A0A5B0S014</accession>
<keyword evidence="4" id="KW-1185">Reference proteome</keyword>
<feature type="compositionally biased region" description="Low complexity" evidence="1">
    <location>
        <begin position="23"/>
        <end position="33"/>
    </location>
</feature>
<dbReference type="AlphaFoldDB" id="A0A5B0S014"/>